<dbReference type="GO" id="GO:0003677">
    <property type="term" value="F:DNA binding"/>
    <property type="evidence" value="ECO:0007669"/>
    <property type="project" value="InterPro"/>
</dbReference>
<evidence type="ECO:0000259" key="5">
    <source>
        <dbReference type="PROSITE" id="PS50048"/>
    </source>
</evidence>
<keyword evidence="3" id="KW-0175">Coiled coil</keyword>
<dbReference type="PROSITE" id="PS50048">
    <property type="entry name" value="ZN2_CY6_FUNGAL_2"/>
    <property type="match status" value="1"/>
</dbReference>
<dbReference type="CDD" id="cd12148">
    <property type="entry name" value="fungal_TF_MHR"/>
    <property type="match status" value="1"/>
</dbReference>
<protein>
    <submittedName>
        <fullName evidence="6">Fungal-specific transcription factor domain-containing protein</fullName>
    </submittedName>
</protein>
<dbReference type="AlphaFoldDB" id="A0A6A5ZM04"/>
<feature type="compositionally biased region" description="Low complexity" evidence="4">
    <location>
        <begin position="798"/>
        <end position="813"/>
    </location>
</feature>
<dbReference type="SUPFAM" id="SSF57701">
    <property type="entry name" value="Zn2/Cys6 DNA-binding domain"/>
    <property type="match status" value="1"/>
</dbReference>
<evidence type="ECO:0000313" key="7">
    <source>
        <dbReference type="Proteomes" id="UP000799770"/>
    </source>
</evidence>
<name>A0A6A5ZM04_9PLEO</name>
<dbReference type="GO" id="GO:0008270">
    <property type="term" value="F:zinc ion binding"/>
    <property type="evidence" value="ECO:0007669"/>
    <property type="project" value="InterPro"/>
</dbReference>
<evidence type="ECO:0000256" key="1">
    <source>
        <dbReference type="ARBA" id="ARBA00022723"/>
    </source>
</evidence>
<dbReference type="CDD" id="cd00067">
    <property type="entry name" value="GAL4"/>
    <property type="match status" value="1"/>
</dbReference>
<dbReference type="SMART" id="SM00066">
    <property type="entry name" value="GAL4"/>
    <property type="match status" value="1"/>
</dbReference>
<evidence type="ECO:0000256" key="3">
    <source>
        <dbReference type="SAM" id="Coils"/>
    </source>
</evidence>
<feature type="domain" description="Zn(2)-C6 fungal-type" evidence="5">
    <location>
        <begin position="122"/>
        <end position="153"/>
    </location>
</feature>
<dbReference type="SMART" id="SM00906">
    <property type="entry name" value="Fungal_trans"/>
    <property type="match status" value="1"/>
</dbReference>
<dbReference type="PANTHER" id="PTHR46910:SF1">
    <property type="entry name" value="MISCELLANEOUS ZN(II)2CYS6 TRANSCRIPTION FACTOR (EUROFUNG)-RELATED"/>
    <property type="match status" value="1"/>
</dbReference>
<dbReference type="Proteomes" id="UP000799770">
    <property type="component" value="Unassembled WGS sequence"/>
</dbReference>
<feature type="compositionally biased region" description="Polar residues" evidence="4">
    <location>
        <begin position="1"/>
        <end position="22"/>
    </location>
</feature>
<feature type="compositionally biased region" description="Polar residues" evidence="4">
    <location>
        <begin position="45"/>
        <end position="62"/>
    </location>
</feature>
<evidence type="ECO:0000256" key="2">
    <source>
        <dbReference type="ARBA" id="ARBA00023242"/>
    </source>
</evidence>
<evidence type="ECO:0000256" key="4">
    <source>
        <dbReference type="SAM" id="MobiDB-lite"/>
    </source>
</evidence>
<reference evidence="6" key="1">
    <citation type="journal article" date="2020" name="Stud. Mycol.">
        <title>101 Dothideomycetes genomes: a test case for predicting lifestyles and emergence of pathogens.</title>
        <authorList>
            <person name="Haridas S."/>
            <person name="Albert R."/>
            <person name="Binder M."/>
            <person name="Bloem J."/>
            <person name="Labutti K."/>
            <person name="Salamov A."/>
            <person name="Andreopoulos B."/>
            <person name="Baker S."/>
            <person name="Barry K."/>
            <person name="Bills G."/>
            <person name="Bluhm B."/>
            <person name="Cannon C."/>
            <person name="Castanera R."/>
            <person name="Culley D."/>
            <person name="Daum C."/>
            <person name="Ezra D."/>
            <person name="Gonzalez J."/>
            <person name="Henrissat B."/>
            <person name="Kuo A."/>
            <person name="Liang C."/>
            <person name="Lipzen A."/>
            <person name="Lutzoni F."/>
            <person name="Magnuson J."/>
            <person name="Mondo S."/>
            <person name="Nolan M."/>
            <person name="Ohm R."/>
            <person name="Pangilinan J."/>
            <person name="Park H.-J."/>
            <person name="Ramirez L."/>
            <person name="Alfaro M."/>
            <person name="Sun H."/>
            <person name="Tritt A."/>
            <person name="Yoshinaga Y."/>
            <person name="Zwiers L.-H."/>
            <person name="Turgeon B."/>
            <person name="Goodwin S."/>
            <person name="Spatafora J."/>
            <person name="Crous P."/>
            <person name="Grigoriev I."/>
        </authorList>
    </citation>
    <scope>NUCLEOTIDE SEQUENCE</scope>
    <source>
        <strain evidence="6">CBS 627.86</strain>
    </source>
</reference>
<feature type="compositionally biased region" description="Polar residues" evidence="4">
    <location>
        <begin position="97"/>
        <end position="111"/>
    </location>
</feature>
<organism evidence="6 7">
    <name type="scientific">Lophiotrema nucula</name>
    <dbReference type="NCBI Taxonomy" id="690887"/>
    <lineage>
        <taxon>Eukaryota</taxon>
        <taxon>Fungi</taxon>
        <taxon>Dikarya</taxon>
        <taxon>Ascomycota</taxon>
        <taxon>Pezizomycotina</taxon>
        <taxon>Dothideomycetes</taxon>
        <taxon>Pleosporomycetidae</taxon>
        <taxon>Pleosporales</taxon>
        <taxon>Lophiotremataceae</taxon>
        <taxon>Lophiotrema</taxon>
    </lineage>
</organism>
<dbReference type="Pfam" id="PF04082">
    <property type="entry name" value="Fungal_trans"/>
    <property type="match status" value="1"/>
</dbReference>
<feature type="compositionally biased region" description="Low complexity" evidence="4">
    <location>
        <begin position="67"/>
        <end position="80"/>
    </location>
</feature>
<dbReference type="Pfam" id="PF00172">
    <property type="entry name" value="Zn_clus"/>
    <property type="match status" value="1"/>
</dbReference>
<feature type="coiled-coil region" evidence="3">
    <location>
        <begin position="160"/>
        <end position="187"/>
    </location>
</feature>
<feature type="region of interest" description="Disordered" evidence="4">
    <location>
        <begin position="758"/>
        <end position="813"/>
    </location>
</feature>
<dbReference type="Gene3D" id="4.10.240.10">
    <property type="entry name" value="Zn(2)-C6 fungal-type DNA-binding domain"/>
    <property type="match status" value="1"/>
</dbReference>
<dbReference type="EMBL" id="ML977314">
    <property type="protein sequence ID" value="KAF2120305.1"/>
    <property type="molecule type" value="Genomic_DNA"/>
</dbReference>
<sequence>MDNPSTIVRTSPPGSTLSSPQNLFPAPPTPFAIAPASRGPGLSAPPSQIGSRSPGGFNSPSYNRPYANSSTSPSTASGGPLEMAVSDGPNLSAPGISPTQISSATLNSQQKRAYRQRRKDPSCDACRERKVKCDATETTACSECSSRNHKCQFTKETNRRMSSIKQVQDLQSQLAELRQENTQLRTRVVDRDAMDVDRADTPGVLVHNRAASQTPSQRVLPPVMKKFESVRRNLRIHSHGIFDGPQSRYNGPSITPISALPDLPSRADFAYLTRSYHESIHESYPIIHWPTFQREADSVYQERSFYGVSRDWVGLFFAVLACGSLQTPSNLAGSPRVQIRGTQCFESASQMLAPWPADFSIVYVRAALLLSVFATESNMKSSGSVWLATAIRVGQLLRMDSETASLPAIETETRRRLWWSLYVCDRTTSLNQYTPLLLNEMEGEMNLPTAVEDRYMGLQRPRSAQASSSAFTSTIQVVRLFAQLYQNLKSNDIEGQVLQSYDERFHATLTSLLDSHSLNPEAYLEPAVLPPVLTLQLARFLLYRHNLSPICRLPDRLEALRRCTSVAQDTALYISRTLKGSMQSPGSERSWHAKIIQTASSTTCLHLWRCMLILCFRGDYEASLTCLRMSSTIGDIRRVNTACGKNLSFFLDRLFDRVRGGNGGHHQLEQDEEMLAYVSGDMQGNLDHSWVWAGSDLMPSQTSPHISPQSGIRTNGPDEPMQGTHLPLRPNSEWPENGTREWDGWGRIEQTIRQLMEEQRSRMAPQSSYYPPPHNPVKRVQLAPDAPPSHSRTASVQSPTPSSTSRISIANII</sequence>
<dbReference type="PANTHER" id="PTHR46910">
    <property type="entry name" value="TRANSCRIPTION FACTOR PDR1"/>
    <property type="match status" value="1"/>
</dbReference>
<dbReference type="PROSITE" id="PS00463">
    <property type="entry name" value="ZN2_CY6_FUNGAL_1"/>
    <property type="match status" value="1"/>
</dbReference>
<gene>
    <name evidence="6" type="ORF">BDV96DRAFT_610288</name>
</gene>
<dbReference type="GO" id="GO:0000981">
    <property type="term" value="F:DNA-binding transcription factor activity, RNA polymerase II-specific"/>
    <property type="evidence" value="ECO:0007669"/>
    <property type="project" value="InterPro"/>
</dbReference>
<keyword evidence="1" id="KW-0479">Metal-binding</keyword>
<dbReference type="OrthoDB" id="2110361at2759"/>
<evidence type="ECO:0000313" key="6">
    <source>
        <dbReference type="EMBL" id="KAF2120305.1"/>
    </source>
</evidence>
<dbReference type="InterPro" id="IPR001138">
    <property type="entry name" value="Zn2Cys6_DnaBD"/>
</dbReference>
<proteinExistence type="predicted"/>
<feature type="region of interest" description="Disordered" evidence="4">
    <location>
        <begin position="700"/>
        <end position="742"/>
    </location>
</feature>
<dbReference type="GO" id="GO:0006351">
    <property type="term" value="P:DNA-templated transcription"/>
    <property type="evidence" value="ECO:0007669"/>
    <property type="project" value="InterPro"/>
</dbReference>
<dbReference type="InterPro" id="IPR050987">
    <property type="entry name" value="AtrR-like"/>
</dbReference>
<dbReference type="InterPro" id="IPR007219">
    <property type="entry name" value="XnlR_reg_dom"/>
</dbReference>
<keyword evidence="2" id="KW-0539">Nucleus</keyword>
<dbReference type="InterPro" id="IPR036864">
    <property type="entry name" value="Zn2-C6_fun-type_DNA-bd_sf"/>
</dbReference>
<feature type="compositionally biased region" description="Polar residues" evidence="4">
    <location>
        <begin position="700"/>
        <end position="713"/>
    </location>
</feature>
<feature type="region of interest" description="Disordered" evidence="4">
    <location>
        <begin position="1"/>
        <end position="121"/>
    </location>
</feature>
<keyword evidence="7" id="KW-1185">Reference proteome</keyword>
<accession>A0A6A5ZM04</accession>